<protein>
    <submittedName>
        <fullName evidence="2">SAM-dependent methyltransferase</fullName>
    </submittedName>
</protein>
<sequence length="314" mass="35975">MESKEYFYVINYNSASDKELCDLEMKYIFNFVPEKKRYIVSNIDTNPSRSPFIKEKISIIFSGNSLESLVKQVVDTKLSLDDFKVIYLKSGDEDVDYKERLRSVSEIGYVITGEPNIHEPKVIVGISKIKDRWILGKYEKNDFKWHIHDRKPYTYSNSLGLKLAKSLVNVAVGNDFNLKVVDPCCGVGTVIIEALDIGINIKGYEINSQIADNAKKNLKFFGFENVVEEKDMHTIKENFDVAIIDMPYGIFTPTTDEKQNELIRSVARFAKKLVIVTIKNMDKELKAAGFKIVDKCKVNKNKFIRYITVCEIGD</sequence>
<organism evidence="2 3">
    <name type="scientific">Clostridium cibarium</name>
    <dbReference type="NCBI Taxonomy" id="2762247"/>
    <lineage>
        <taxon>Bacteria</taxon>
        <taxon>Bacillati</taxon>
        <taxon>Bacillota</taxon>
        <taxon>Clostridia</taxon>
        <taxon>Eubacteriales</taxon>
        <taxon>Clostridiaceae</taxon>
        <taxon>Clostridium</taxon>
    </lineage>
</organism>
<dbReference type="GO" id="GO:0032259">
    <property type="term" value="P:methylation"/>
    <property type="evidence" value="ECO:0007669"/>
    <property type="project" value="UniProtKB-KW"/>
</dbReference>
<keyword evidence="2" id="KW-0489">Methyltransferase</keyword>
<dbReference type="CDD" id="cd02440">
    <property type="entry name" value="AdoMet_MTases"/>
    <property type="match status" value="1"/>
</dbReference>
<comment type="caution">
    <text evidence="2">The sequence shown here is derived from an EMBL/GenBank/DDBJ whole genome shotgun (WGS) entry which is preliminary data.</text>
</comment>
<keyword evidence="3" id="KW-1185">Reference proteome</keyword>
<keyword evidence="2" id="KW-0808">Transferase</keyword>
<feature type="domain" description="Ribosomal RNA large subunit methyltransferase K/L-like methyltransferase" evidence="1">
    <location>
        <begin position="150"/>
        <end position="273"/>
    </location>
</feature>
<dbReference type="Gene3D" id="3.40.50.150">
    <property type="entry name" value="Vaccinia Virus protein VP39"/>
    <property type="match status" value="1"/>
</dbReference>
<gene>
    <name evidence="2" type="ORF">H9661_13795</name>
</gene>
<proteinExistence type="predicted"/>
<dbReference type="EMBL" id="JACSRA010000023">
    <property type="protein sequence ID" value="MBD7912432.1"/>
    <property type="molecule type" value="Genomic_DNA"/>
</dbReference>
<dbReference type="Pfam" id="PF01170">
    <property type="entry name" value="UPF0020"/>
    <property type="match status" value="1"/>
</dbReference>
<dbReference type="PANTHER" id="PTHR14911:SF13">
    <property type="entry name" value="TRNA (GUANINE(6)-N2)-METHYLTRANSFERASE THUMP3"/>
    <property type="match status" value="1"/>
</dbReference>
<dbReference type="InterPro" id="IPR029063">
    <property type="entry name" value="SAM-dependent_MTases_sf"/>
</dbReference>
<evidence type="ECO:0000259" key="1">
    <source>
        <dbReference type="Pfam" id="PF01170"/>
    </source>
</evidence>
<evidence type="ECO:0000313" key="2">
    <source>
        <dbReference type="EMBL" id="MBD7912432.1"/>
    </source>
</evidence>
<dbReference type="PANTHER" id="PTHR14911">
    <property type="entry name" value="THUMP DOMAIN-CONTAINING"/>
    <property type="match status" value="1"/>
</dbReference>
<dbReference type="SUPFAM" id="SSF53335">
    <property type="entry name" value="S-adenosyl-L-methionine-dependent methyltransferases"/>
    <property type="match status" value="1"/>
</dbReference>
<dbReference type="Proteomes" id="UP000627781">
    <property type="component" value="Unassembled WGS sequence"/>
</dbReference>
<dbReference type="RefSeq" id="WP_143318356.1">
    <property type="nucleotide sequence ID" value="NZ_JACSRA010000023.1"/>
</dbReference>
<dbReference type="GO" id="GO:0008168">
    <property type="term" value="F:methyltransferase activity"/>
    <property type="evidence" value="ECO:0007669"/>
    <property type="project" value="UniProtKB-KW"/>
</dbReference>
<reference evidence="2 3" key="1">
    <citation type="submission" date="2020-08" db="EMBL/GenBank/DDBJ databases">
        <title>A Genomic Blueprint of the Chicken Gut Microbiome.</title>
        <authorList>
            <person name="Gilroy R."/>
            <person name="Ravi A."/>
            <person name="Getino M."/>
            <person name="Pursley I."/>
            <person name="Horton D.L."/>
            <person name="Alikhan N.-F."/>
            <person name="Baker D."/>
            <person name="Gharbi K."/>
            <person name="Hall N."/>
            <person name="Watson M."/>
            <person name="Adriaenssens E.M."/>
            <person name="Foster-Nyarko E."/>
            <person name="Jarju S."/>
            <person name="Secka A."/>
            <person name="Antonio M."/>
            <person name="Oren A."/>
            <person name="Chaudhuri R."/>
            <person name="La Ragione R.M."/>
            <person name="Hildebrand F."/>
            <person name="Pallen M.J."/>
        </authorList>
    </citation>
    <scope>NUCLEOTIDE SEQUENCE [LARGE SCALE GENOMIC DNA]</scope>
    <source>
        <strain evidence="2 3">Sa3CVN1</strain>
    </source>
</reference>
<dbReference type="InterPro" id="IPR000241">
    <property type="entry name" value="RlmKL-like_Mtase"/>
</dbReference>
<name>A0ABR8PW71_9CLOT</name>
<evidence type="ECO:0000313" key="3">
    <source>
        <dbReference type="Proteomes" id="UP000627781"/>
    </source>
</evidence>
<accession>A0ABR8PW71</accession>